<dbReference type="EnsemblPlants" id="Kaladp0021s0012.1.v1.1">
    <property type="protein sequence ID" value="Kaladp0021s0012.1.v1.1.CDS.1"/>
    <property type="gene ID" value="Kaladp0021s0012.v1.1"/>
</dbReference>
<evidence type="ECO:0000313" key="3">
    <source>
        <dbReference type="Proteomes" id="UP000594263"/>
    </source>
</evidence>
<accession>A0A7N0T3L5</accession>
<name>A0A7N0T3L5_KALFE</name>
<sequence>MRHGLRPSLSAGHRASPVGQPCCSRRVPFTRSGGFDPLLAIVINLSDVMVVFFIRRFRWFHSPDLVVSFVVVWICKFGSIIYTCFGSVCLFSRSGGFCYSGGCELSG</sequence>
<feature type="transmembrane region" description="Helical" evidence="1">
    <location>
        <begin position="66"/>
        <end position="91"/>
    </location>
</feature>
<keyword evidence="1" id="KW-0472">Membrane</keyword>
<keyword evidence="3" id="KW-1185">Reference proteome</keyword>
<protein>
    <submittedName>
        <fullName evidence="2">Uncharacterized protein</fullName>
    </submittedName>
</protein>
<dbReference type="Proteomes" id="UP000594263">
    <property type="component" value="Unplaced"/>
</dbReference>
<organism evidence="2 3">
    <name type="scientific">Kalanchoe fedtschenkoi</name>
    <name type="common">Lavender scallops</name>
    <name type="synonym">South American air plant</name>
    <dbReference type="NCBI Taxonomy" id="63787"/>
    <lineage>
        <taxon>Eukaryota</taxon>
        <taxon>Viridiplantae</taxon>
        <taxon>Streptophyta</taxon>
        <taxon>Embryophyta</taxon>
        <taxon>Tracheophyta</taxon>
        <taxon>Spermatophyta</taxon>
        <taxon>Magnoliopsida</taxon>
        <taxon>eudicotyledons</taxon>
        <taxon>Gunneridae</taxon>
        <taxon>Pentapetalae</taxon>
        <taxon>Saxifragales</taxon>
        <taxon>Crassulaceae</taxon>
        <taxon>Kalanchoe</taxon>
    </lineage>
</organism>
<feature type="transmembrane region" description="Helical" evidence="1">
    <location>
        <begin position="35"/>
        <end position="54"/>
    </location>
</feature>
<reference evidence="2" key="1">
    <citation type="submission" date="2021-01" db="UniProtKB">
        <authorList>
            <consortium name="EnsemblPlants"/>
        </authorList>
    </citation>
    <scope>IDENTIFICATION</scope>
</reference>
<evidence type="ECO:0000256" key="1">
    <source>
        <dbReference type="SAM" id="Phobius"/>
    </source>
</evidence>
<evidence type="ECO:0000313" key="2">
    <source>
        <dbReference type="EnsemblPlants" id="Kaladp0021s0012.1.v1.1.CDS.1"/>
    </source>
</evidence>
<proteinExistence type="predicted"/>
<keyword evidence="1" id="KW-0812">Transmembrane</keyword>
<keyword evidence="1" id="KW-1133">Transmembrane helix</keyword>
<dbReference type="AlphaFoldDB" id="A0A7N0T3L5"/>
<dbReference type="Gramene" id="Kaladp0021s0012.1.v1.1">
    <property type="protein sequence ID" value="Kaladp0021s0012.1.v1.1.CDS.1"/>
    <property type="gene ID" value="Kaladp0021s0012.v1.1"/>
</dbReference>